<keyword evidence="3" id="KW-1185">Reference proteome</keyword>
<dbReference type="Proteomes" id="UP001631993">
    <property type="component" value="Unassembled WGS sequence"/>
</dbReference>
<dbReference type="RefSeq" id="WP_369276585.1">
    <property type="nucleotide sequence ID" value="NZ_JBJVMW010000030.1"/>
</dbReference>
<evidence type="ECO:0000256" key="1">
    <source>
        <dbReference type="SAM" id="MobiDB-lite"/>
    </source>
</evidence>
<comment type="caution">
    <text evidence="2">The sequence shown here is derived from an EMBL/GenBank/DDBJ whole genome shotgun (WGS) entry which is preliminary data.</text>
</comment>
<organism evidence="2 3">
    <name type="scientific">Streptomyces galilaeus</name>
    <dbReference type="NCBI Taxonomy" id="33899"/>
    <lineage>
        <taxon>Bacteria</taxon>
        <taxon>Bacillati</taxon>
        <taxon>Actinomycetota</taxon>
        <taxon>Actinomycetes</taxon>
        <taxon>Kitasatosporales</taxon>
        <taxon>Streptomycetaceae</taxon>
        <taxon>Streptomyces</taxon>
    </lineage>
</organism>
<dbReference type="EMBL" id="JBJVNE010000030">
    <property type="protein sequence ID" value="MFM9652582.1"/>
    <property type="molecule type" value="Genomic_DNA"/>
</dbReference>
<gene>
    <name evidence="2" type="ORF">ACKI1S_41505</name>
</gene>
<evidence type="ECO:0008006" key="4">
    <source>
        <dbReference type="Google" id="ProtNLM"/>
    </source>
</evidence>
<evidence type="ECO:0000313" key="3">
    <source>
        <dbReference type="Proteomes" id="UP001631993"/>
    </source>
</evidence>
<feature type="region of interest" description="Disordered" evidence="1">
    <location>
        <begin position="152"/>
        <end position="171"/>
    </location>
</feature>
<proteinExistence type="predicted"/>
<evidence type="ECO:0000313" key="2">
    <source>
        <dbReference type="EMBL" id="MFM9652582.1"/>
    </source>
</evidence>
<reference evidence="2 3" key="1">
    <citation type="submission" date="2024-12" db="EMBL/GenBank/DDBJ databases">
        <title>Forecasting of Potato common scab and diversities of Pathogenic streptomyces spp. in china.</title>
        <authorList>
            <person name="Handique U."/>
            <person name="Wu J."/>
        </authorList>
    </citation>
    <scope>NUCLEOTIDE SEQUENCE [LARGE SCALE GENOMIC DNA]</scope>
    <source>
        <strain evidence="2 3">ZRIMU1585</strain>
    </source>
</reference>
<sequence length="171" mass="17458">MTAIAVMTALPGCGGGDSVGAAGERATTTARAAEKAARDEVTVDAVQGDVRSAAAAAGIGRLDFLDTSKSGTPCRVWGFLRTEDVPKREAVDSVSAVLTARGWGHMEQMPAEDGGQAWHLVKNGWEMFLGAAKVPEGSGIVFDASGEACGVPMPSRPAASDIAPPEPPVLP</sequence>
<accession>A0ABW9IX16</accession>
<name>A0ABW9IX16_STRGJ</name>
<protein>
    <recommendedName>
        <fullName evidence="4">Lipoprotein</fullName>
    </recommendedName>
</protein>